<dbReference type="EMBL" id="LFOD01000002">
    <property type="protein sequence ID" value="KMV19850.1"/>
    <property type="molecule type" value="Genomic_DNA"/>
</dbReference>
<dbReference type="Proteomes" id="UP000037594">
    <property type="component" value="Unassembled WGS sequence"/>
</dbReference>
<evidence type="ECO:0000313" key="3">
    <source>
        <dbReference type="EMBL" id="CQD13967.1"/>
    </source>
</evidence>
<dbReference type="Proteomes" id="UP000193811">
    <property type="component" value="Unassembled WGS sequence"/>
</dbReference>
<protein>
    <recommendedName>
        <fullName evidence="2">DUF732 domain-containing protein</fullName>
    </recommendedName>
</protein>
<reference evidence="4 7" key="2">
    <citation type="submission" date="2015-06" db="EMBL/GenBank/DDBJ databases">
        <title>Genome sequence of Mycobacterium conceptionense strain MLE.</title>
        <authorList>
            <person name="Greninger A.L."/>
            <person name="Cunningham G."/>
            <person name="Chiu C.Y."/>
            <person name="Miller S."/>
        </authorList>
    </citation>
    <scope>NUCLEOTIDE SEQUENCE [LARGE SCALE GENOMIC DNA]</scope>
    <source>
        <strain evidence="4 7">MLE</strain>
    </source>
</reference>
<organism evidence="4 7">
    <name type="scientific">Mycolicibacterium conceptionense</name>
    <dbReference type="NCBI Taxonomy" id="451644"/>
    <lineage>
        <taxon>Bacteria</taxon>
        <taxon>Bacillati</taxon>
        <taxon>Actinomycetota</taxon>
        <taxon>Actinomycetes</taxon>
        <taxon>Mycobacteriales</taxon>
        <taxon>Mycobacteriaceae</taxon>
        <taxon>Mycolicibacterium</taxon>
    </lineage>
</organism>
<evidence type="ECO:0000313" key="4">
    <source>
        <dbReference type="EMBL" id="KMV19850.1"/>
    </source>
</evidence>
<proteinExistence type="predicted"/>
<keyword evidence="10" id="KW-1185">Reference proteome</keyword>
<name>A0A0J8UHJ5_9MYCO</name>
<dbReference type="Proteomes" id="UP000182227">
    <property type="component" value="Unassembled WGS sequence"/>
</dbReference>
<dbReference type="InterPro" id="IPR007969">
    <property type="entry name" value="DUF732"/>
</dbReference>
<dbReference type="EMBL" id="LZHX01000059">
    <property type="protein sequence ID" value="OBF19648.1"/>
    <property type="molecule type" value="Genomic_DNA"/>
</dbReference>
<evidence type="ECO:0000256" key="1">
    <source>
        <dbReference type="SAM" id="SignalP"/>
    </source>
</evidence>
<evidence type="ECO:0000313" key="5">
    <source>
        <dbReference type="EMBL" id="OBF19648.1"/>
    </source>
</evidence>
<accession>A0A0J8UHJ5</accession>
<evidence type="ECO:0000259" key="2">
    <source>
        <dbReference type="Pfam" id="PF05305"/>
    </source>
</evidence>
<feature type="signal peptide" evidence="1">
    <location>
        <begin position="1"/>
        <end position="33"/>
    </location>
</feature>
<dbReference type="Pfam" id="PF05305">
    <property type="entry name" value="DUF732"/>
    <property type="match status" value="1"/>
</dbReference>
<evidence type="ECO:0000313" key="10">
    <source>
        <dbReference type="Proteomes" id="UP000193811"/>
    </source>
</evidence>
<feature type="chain" id="PRO_5015041595" description="DUF732 domain-containing protein" evidence="1">
    <location>
        <begin position="34"/>
        <end position="118"/>
    </location>
</feature>
<dbReference type="PATRIC" id="fig|451644.5.peg.755"/>
<dbReference type="Proteomes" id="UP000093779">
    <property type="component" value="Unassembled WGS sequence"/>
</dbReference>
<dbReference type="EMBL" id="CTEF01000002">
    <property type="protein sequence ID" value="CQD13967.1"/>
    <property type="molecule type" value="Genomic_DNA"/>
</dbReference>
<dbReference type="EMBL" id="LQOP01000011">
    <property type="protein sequence ID" value="ORV28518.1"/>
    <property type="molecule type" value="Genomic_DNA"/>
</dbReference>
<evidence type="ECO:0000313" key="9">
    <source>
        <dbReference type="Proteomes" id="UP000182227"/>
    </source>
</evidence>
<dbReference type="OrthoDB" id="4731502at2"/>
<evidence type="ECO:0000313" key="8">
    <source>
        <dbReference type="Proteomes" id="UP000093779"/>
    </source>
</evidence>
<reference evidence="6 10" key="3">
    <citation type="submission" date="2016-01" db="EMBL/GenBank/DDBJ databases">
        <title>The new phylogeny of the genus Mycobacterium.</title>
        <authorList>
            <person name="Tarcisio F."/>
            <person name="Conor M."/>
            <person name="Antonella G."/>
            <person name="Elisabetta G."/>
            <person name="Giulia F.S."/>
            <person name="Sara T."/>
            <person name="Anna F."/>
            <person name="Clotilde B."/>
            <person name="Roberto B."/>
            <person name="Veronica D.S."/>
            <person name="Fabio R."/>
            <person name="Monica P."/>
            <person name="Olivier J."/>
            <person name="Enrico T."/>
            <person name="Nicola S."/>
        </authorList>
    </citation>
    <scope>NUCLEOTIDE SEQUENCE [LARGE SCALE GENOMIC DNA]</scope>
    <source>
        <strain evidence="6 10">CCUG 50187</strain>
    </source>
</reference>
<feature type="domain" description="DUF732" evidence="2">
    <location>
        <begin position="36"/>
        <end position="111"/>
    </location>
</feature>
<gene>
    <name evidence="5" type="ORF">A5726_17510</name>
    <name evidence="4" type="ORF">ACT17_03735</name>
    <name evidence="6" type="ORF">AWB98_09800</name>
    <name evidence="3" type="ORF">BN970_02776</name>
</gene>
<evidence type="ECO:0000313" key="7">
    <source>
        <dbReference type="Proteomes" id="UP000037594"/>
    </source>
</evidence>
<keyword evidence="1" id="KW-0732">Signal</keyword>
<reference evidence="5 8" key="4">
    <citation type="submission" date="2016-06" db="EMBL/GenBank/DDBJ databases">
        <authorList>
            <person name="Kjaerup R.B."/>
            <person name="Dalgaard T.S."/>
            <person name="Juul-Madsen H.R."/>
        </authorList>
    </citation>
    <scope>NUCLEOTIDE SEQUENCE [LARGE SCALE GENOMIC DNA]</scope>
    <source>
        <strain evidence="5 8">ACS1953</strain>
    </source>
</reference>
<dbReference type="AlphaFoldDB" id="A0A0J8UHJ5"/>
<sequence length="118" mass="12309">MLSRRPHTRVVATAVGAAMLAASAAFGVAPAHADAQDDQFYGIVKELNIPTNSAEEAGQVGRGVCDALTKGKIEPARTVRGVISQLMNQAGIDKHQAANLVKGAVKVYCPQNAPFVGR</sequence>
<evidence type="ECO:0000313" key="6">
    <source>
        <dbReference type="EMBL" id="ORV28518.1"/>
    </source>
</evidence>
<reference evidence="3 9" key="1">
    <citation type="submission" date="2015-03" db="EMBL/GenBank/DDBJ databases">
        <authorList>
            <person name="Murphy D."/>
        </authorList>
    </citation>
    <scope>NUCLEOTIDE SEQUENCE [LARGE SCALE GENOMIC DNA]</scope>
    <source>
        <strain evidence="3 9">D16</strain>
    </source>
</reference>